<accession>A0A9P0AVW2</accession>
<evidence type="ECO:0000313" key="4">
    <source>
        <dbReference type="Proteomes" id="UP001154078"/>
    </source>
</evidence>
<dbReference type="Pfam" id="PF02582">
    <property type="entry name" value="DUF155"/>
    <property type="match status" value="1"/>
</dbReference>
<dbReference type="OrthoDB" id="242766at2759"/>
<gene>
    <name evidence="3" type="ORF">MELIAE_LOCUS2415</name>
</gene>
<feature type="domain" description="DUF155" evidence="2">
    <location>
        <begin position="144"/>
        <end position="323"/>
    </location>
</feature>
<dbReference type="Proteomes" id="UP001154078">
    <property type="component" value="Chromosome 11"/>
</dbReference>
<dbReference type="EMBL" id="OV121142">
    <property type="protein sequence ID" value="CAH0549201.1"/>
    <property type="molecule type" value="Genomic_DNA"/>
</dbReference>
<dbReference type="InterPro" id="IPR003734">
    <property type="entry name" value="DUF155"/>
</dbReference>
<reference evidence="3" key="1">
    <citation type="submission" date="2021-12" db="EMBL/GenBank/DDBJ databases">
        <authorList>
            <person name="King R."/>
        </authorList>
    </citation>
    <scope>NUCLEOTIDE SEQUENCE</scope>
</reference>
<protein>
    <recommendedName>
        <fullName evidence="2">DUF155 domain-containing protein</fullName>
    </recommendedName>
</protein>
<name>A0A9P0AVW2_BRAAE</name>
<dbReference type="GO" id="GO:0070131">
    <property type="term" value="P:positive regulation of mitochondrial translation"/>
    <property type="evidence" value="ECO:0007669"/>
    <property type="project" value="TreeGrafter"/>
</dbReference>
<evidence type="ECO:0000259" key="2">
    <source>
        <dbReference type="Pfam" id="PF02582"/>
    </source>
</evidence>
<proteinExistence type="inferred from homology"/>
<dbReference type="PANTHER" id="PTHR16255">
    <property type="entry name" value="REQUIRED FOR MEIOTIC NUCLEAR DIVISION PROTEIN 1 HOMOLOG"/>
    <property type="match status" value="1"/>
</dbReference>
<sequence length="389" mass="45463">MLFKKLTITLFNTGKGYGFFNQSRFVHFNLKNNGLSFLQNDVMKFRHNTVKHLQIYNFANQSNDNLSSMQIKKRPVRKKKSIEVDKDVSGLFNVVAYATSEEYNLEALLEGLRKQDLYEPRLIENTEVVHAVAKIKVDNESREIFFFKEGSVVLWNVTDLESSNLLAFLKKYQQDSYSEKMVQSESEIMNYKYQLGESKASSLDKDGNFILSLEKDSITLDKYTFSNAMVLSVKLGIWEAFLDKYIDTIESVTEDLKFGKKIQMTREEVLRKHGELFALRHYLNLSSDVLDTPDFYWENEHLENLYNQVSSYFCINKRTKVMNEKINHCVALIELLSGHLSDKHHIRLEWMIIVLIMVEVGFEVIHYVDRYYSYDNGEAKKAQKQLSLS</sequence>
<dbReference type="AlphaFoldDB" id="A0A9P0AVW2"/>
<comment type="similarity">
    <text evidence="1">Belongs to the RMD1/sif2 family.</text>
</comment>
<dbReference type="GO" id="GO:0005739">
    <property type="term" value="C:mitochondrion"/>
    <property type="evidence" value="ECO:0007669"/>
    <property type="project" value="UniProtKB-ARBA"/>
</dbReference>
<evidence type="ECO:0000313" key="3">
    <source>
        <dbReference type="EMBL" id="CAH0549201.1"/>
    </source>
</evidence>
<dbReference type="InterPro" id="IPR051624">
    <property type="entry name" value="RMD1/Sad1-interacting"/>
</dbReference>
<organism evidence="3 4">
    <name type="scientific">Brassicogethes aeneus</name>
    <name type="common">Rape pollen beetle</name>
    <name type="synonym">Meligethes aeneus</name>
    <dbReference type="NCBI Taxonomy" id="1431903"/>
    <lineage>
        <taxon>Eukaryota</taxon>
        <taxon>Metazoa</taxon>
        <taxon>Ecdysozoa</taxon>
        <taxon>Arthropoda</taxon>
        <taxon>Hexapoda</taxon>
        <taxon>Insecta</taxon>
        <taxon>Pterygota</taxon>
        <taxon>Neoptera</taxon>
        <taxon>Endopterygota</taxon>
        <taxon>Coleoptera</taxon>
        <taxon>Polyphaga</taxon>
        <taxon>Cucujiformia</taxon>
        <taxon>Nitidulidae</taxon>
        <taxon>Meligethinae</taxon>
        <taxon>Brassicogethes</taxon>
    </lineage>
</organism>
<keyword evidence="4" id="KW-1185">Reference proteome</keyword>
<evidence type="ECO:0000256" key="1">
    <source>
        <dbReference type="ARBA" id="ARBA00008306"/>
    </source>
</evidence>
<dbReference type="PANTHER" id="PTHR16255:SF1">
    <property type="entry name" value="REQUIRED FOR MEIOTIC NUCLEAR DIVISION PROTEIN 1 HOMOLOG"/>
    <property type="match status" value="1"/>
</dbReference>